<organism evidence="3 4">
    <name type="scientific">Zopfia rhizophila CBS 207.26</name>
    <dbReference type="NCBI Taxonomy" id="1314779"/>
    <lineage>
        <taxon>Eukaryota</taxon>
        <taxon>Fungi</taxon>
        <taxon>Dikarya</taxon>
        <taxon>Ascomycota</taxon>
        <taxon>Pezizomycotina</taxon>
        <taxon>Dothideomycetes</taxon>
        <taxon>Dothideomycetes incertae sedis</taxon>
        <taxon>Zopfiaceae</taxon>
        <taxon>Zopfia</taxon>
    </lineage>
</organism>
<gene>
    <name evidence="3" type="ORF">K469DRAFT_570093</name>
</gene>
<dbReference type="SUPFAM" id="SSF82199">
    <property type="entry name" value="SET domain"/>
    <property type="match status" value="1"/>
</dbReference>
<name>A0A6A6EBC0_9PEZI</name>
<feature type="region of interest" description="Disordered" evidence="1">
    <location>
        <begin position="1"/>
        <end position="30"/>
    </location>
</feature>
<dbReference type="EMBL" id="ML994627">
    <property type="protein sequence ID" value="KAF2187430.1"/>
    <property type="molecule type" value="Genomic_DNA"/>
</dbReference>
<evidence type="ECO:0000313" key="4">
    <source>
        <dbReference type="Proteomes" id="UP000800200"/>
    </source>
</evidence>
<dbReference type="AlphaFoldDB" id="A0A6A6EBC0"/>
<keyword evidence="4" id="KW-1185">Reference proteome</keyword>
<dbReference type="PROSITE" id="PS50280">
    <property type="entry name" value="SET"/>
    <property type="match status" value="1"/>
</dbReference>
<feature type="domain" description="SET" evidence="2">
    <location>
        <begin position="213"/>
        <end position="449"/>
    </location>
</feature>
<evidence type="ECO:0000256" key="1">
    <source>
        <dbReference type="SAM" id="MobiDB-lite"/>
    </source>
</evidence>
<dbReference type="SMART" id="SM00317">
    <property type="entry name" value="SET"/>
    <property type="match status" value="1"/>
</dbReference>
<dbReference type="InterPro" id="IPR001214">
    <property type="entry name" value="SET_dom"/>
</dbReference>
<dbReference type="Pfam" id="PF00856">
    <property type="entry name" value="SET"/>
    <property type="match status" value="1"/>
</dbReference>
<reference evidence="3" key="1">
    <citation type="journal article" date="2020" name="Stud. Mycol.">
        <title>101 Dothideomycetes genomes: a test case for predicting lifestyles and emergence of pathogens.</title>
        <authorList>
            <person name="Haridas S."/>
            <person name="Albert R."/>
            <person name="Binder M."/>
            <person name="Bloem J."/>
            <person name="Labutti K."/>
            <person name="Salamov A."/>
            <person name="Andreopoulos B."/>
            <person name="Baker S."/>
            <person name="Barry K."/>
            <person name="Bills G."/>
            <person name="Bluhm B."/>
            <person name="Cannon C."/>
            <person name="Castanera R."/>
            <person name="Culley D."/>
            <person name="Daum C."/>
            <person name="Ezra D."/>
            <person name="Gonzalez J."/>
            <person name="Henrissat B."/>
            <person name="Kuo A."/>
            <person name="Liang C."/>
            <person name="Lipzen A."/>
            <person name="Lutzoni F."/>
            <person name="Magnuson J."/>
            <person name="Mondo S."/>
            <person name="Nolan M."/>
            <person name="Ohm R."/>
            <person name="Pangilinan J."/>
            <person name="Park H.-J."/>
            <person name="Ramirez L."/>
            <person name="Alfaro M."/>
            <person name="Sun H."/>
            <person name="Tritt A."/>
            <person name="Yoshinaga Y."/>
            <person name="Zwiers L.-H."/>
            <person name="Turgeon B."/>
            <person name="Goodwin S."/>
            <person name="Spatafora J."/>
            <person name="Crous P."/>
            <person name="Grigoriev I."/>
        </authorList>
    </citation>
    <scope>NUCLEOTIDE SEQUENCE</scope>
    <source>
        <strain evidence="3">CBS 207.26</strain>
    </source>
</reference>
<dbReference type="Gene3D" id="2.170.270.10">
    <property type="entry name" value="SET domain"/>
    <property type="match status" value="1"/>
</dbReference>
<protein>
    <submittedName>
        <fullName evidence="3">SET domain-containing protein</fullName>
    </submittedName>
</protein>
<accession>A0A6A6EBC0</accession>
<dbReference type="OrthoDB" id="1678912at2759"/>
<evidence type="ECO:0000313" key="3">
    <source>
        <dbReference type="EMBL" id="KAF2187430.1"/>
    </source>
</evidence>
<dbReference type="InterPro" id="IPR046341">
    <property type="entry name" value="SET_dom_sf"/>
</dbReference>
<evidence type="ECO:0000259" key="2">
    <source>
        <dbReference type="PROSITE" id="PS50280"/>
    </source>
</evidence>
<dbReference type="Proteomes" id="UP000800200">
    <property type="component" value="Unassembled WGS sequence"/>
</dbReference>
<proteinExistence type="predicted"/>
<sequence length="487" mass="55068">MTAATKRKPVDILNLAPKKRRSARPDENASNKWIEHIRDQDPGHGLASLKNFERVTSFRFAAAVLSKKTVERCISLLETWRNQALPTDTFRTTSRDPVTRAAMFVRSAKILEAGAELNILLLRLAELCFASEMDSAKAGSTRVGSDRINDVLRQLEWPQTKESRKALHNRLMKGRKWLSICGNFGSGLLCLIPFTSEAPYYISKDTCQQMDEAEIKEFQDLIGPKKGFVRSLCEFGNSLQKMVLESWDMEFRCETEKIISLNAYSEDELLSILQPVPYHETSIYETGYDWSRPQSWPWDWPIDPTWTPPDYRCDLCQATQCDCISSLTKNCCRIMHYGAKGRGIQVCASSRGGIAYKKDSYIGELTGQLVPPMTYTDGMALELHRPDIADEPVVCQVYCKEKGNWVRLVNHSCSPCARFVVKVVSGKVRVMLQAIRDIWDGGEVTANYGRDFFKNNDCLCEICEAEAQPNQGTNDLITRLPPSSQGQ</sequence>